<dbReference type="RefSeq" id="WP_193001490.1">
    <property type="nucleotide sequence ID" value="NZ_CP040449.1"/>
</dbReference>
<evidence type="ECO:0000256" key="1">
    <source>
        <dbReference type="ARBA" id="ARBA00007734"/>
    </source>
</evidence>
<reference evidence="4 5" key="1">
    <citation type="submission" date="2019-05" db="EMBL/GenBank/DDBJ databases">
        <title>OXA-830, a novel chromosomally encoded expanded-spectrum class D beta-lactamase in Aeromonas simiae.</title>
        <authorList>
            <person name="Zhou W."/>
            <person name="Chen Q."/>
        </authorList>
    </citation>
    <scope>NUCLEOTIDE SEQUENCE [LARGE SCALE GENOMIC DNA]</scope>
    <source>
        <strain evidence="4 5">A6</strain>
    </source>
</reference>
<gene>
    <name evidence="4" type="ORF">FE240_12970</name>
</gene>
<dbReference type="Proteomes" id="UP000594034">
    <property type="component" value="Chromosome"/>
</dbReference>
<evidence type="ECO:0000313" key="5">
    <source>
        <dbReference type="Proteomes" id="UP000594034"/>
    </source>
</evidence>
<dbReference type="KEGG" id="asim:FE240_12970"/>
<feature type="domain" description="Transglycosylase SLT" evidence="3">
    <location>
        <begin position="109"/>
        <end position="208"/>
    </location>
</feature>
<proteinExistence type="inferred from homology"/>
<feature type="chain" id="PRO_5023855372" evidence="2">
    <location>
        <begin position="23"/>
        <end position="238"/>
    </location>
</feature>
<evidence type="ECO:0000256" key="2">
    <source>
        <dbReference type="SAM" id="SignalP"/>
    </source>
</evidence>
<dbReference type="PANTHER" id="PTHR37423:SF2">
    <property type="entry name" value="MEMBRANE-BOUND LYTIC MUREIN TRANSGLYCOSYLASE C"/>
    <property type="match status" value="1"/>
</dbReference>
<dbReference type="AlphaFoldDB" id="A0A5J6WZK7"/>
<organism evidence="4 5">
    <name type="scientific">Aeromonas simiae</name>
    <dbReference type="NCBI Taxonomy" id="218936"/>
    <lineage>
        <taxon>Bacteria</taxon>
        <taxon>Pseudomonadati</taxon>
        <taxon>Pseudomonadota</taxon>
        <taxon>Gammaproteobacteria</taxon>
        <taxon>Aeromonadales</taxon>
        <taxon>Aeromonadaceae</taxon>
        <taxon>Aeromonas</taxon>
    </lineage>
</organism>
<evidence type="ECO:0000313" key="4">
    <source>
        <dbReference type="EMBL" id="QFI55517.1"/>
    </source>
</evidence>
<dbReference type="EMBL" id="CP040449">
    <property type="protein sequence ID" value="QFI55517.1"/>
    <property type="molecule type" value="Genomic_DNA"/>
</dbReference>
<evidence type="ECO:0000259" key="3">
    <source>
        <dbReference type="Pfam" id="PF01464"/>
    </source>
</evidence>
<dbReference type="Pfam" id="PF01464">
    <property type="entry name" value="SLT"/>
    <property type="match status" value="1"/>
</dbReference>
<protein>
    <submittedName>
        <fullName evidence="4">Lytic transglycosylase domain-containing protein</fullName>
    </submittedName>
</protein>
<dbReference type="PANTHER" id="PTHR37423">
    <property type="entry name" value="SOLUBLE LYTIC MUREIN TRANSGLYCOSYLASE-RELATED"/>
    <property type="match status" value="1"/>
</dbReference>
<dbReference type="CDD" id="cd00254">
    <property type="entry name" value="LT-like"/>
    <property type="match status" value="1"/>
</dbReference>
<feature type="signal peptide" evidence="2">
    <location>
        <begin position="1"/>
        <end position="22"/>
    </location>
</feature>
<accession>A0A5J6WZK7</accession>
<name>A0A5J6WZK7_9GAMM</name>
<sequence>MKGVIVLLLHLVALLGTSLALAGQPEPVPVPVPPPTANNLTATAPKAGSKERIEVYKFRQANGVVSYSDQSPSDGHYELLVFEYCYACDPASPVDWRRTGLYVQDYAATIQAAARAYQVEPALIRALIHAESAFNPQAVSRKGAMGLTQLMPGTARDLGVGDAFLAEQNIFGGVKYLSALLRQYKGNIQLATAAYNAGPGAVDRYKGVPPYAETRAYVERIALLHQRYRDALGSGNRP</sequence>
<dbReference type="InterPro" id="IPR023346">
    <property type="entry name" value="Lysozyme-like_dom_sf"/>
</dbReference>
<dbReference type="SUPFAM" id="SSF53955">
    <property type="entry name" value="Lysozyme-like"/>
    <property type="match status" value="1"/>
</dbReference>
<dbReference type="Gene3D" id="1.10.530.10">
    <property type="match status" value="1"/>
</dbReference>
<keyword evidence="2" id="KW-0732">Signal</keyword>
<dbReference type="InterPro" id="IPR008258">
    <property type="entry name" value="Transglycosylase_SLT_dom_1"/>
</dbReference>
<comment type="similarity">
    <text evidence="1">Belongs to the transglycosylase Slt family.</text>
</comment>
<keyword evidence="5" id="KW-1185">Reference proteome</keyword>